<dbReference type="PANTHER" id="PTHR43581">
    <property type="entry name" value="ATP/GTP PHOSPHATASE"/>
    <property type="match status" value="1"/>
</dbReference>
<dbReference type="OrthoDB" id="7024727at2"/>
<evidence type="ECO:0000313" key="2">
    <source>
        <dbReference type="EMBL" id="RTR27023.1"/>
    </source>
</evidence>
<dbReference type="RefSeq" id="WP_126508002.1">
    <property type="nucleotide sequence ID" value="NZ_RXNV01000018.1"/>
</dbReference>
<dbReference type="PANTHER" id="PTHR43581:SF2">
    <property type="entry name" value="EXCINUCLEASE ATPASE SUBUNIT"/>
    <property type="match status" value="1"/>
</dbReference>
<evidence type="ECO:0000259" key="1">
    <source>
        <dbReference type="SMART" id="SM00382"/>
    </source>
</evidence>
<comment type="caution">
    <text evidence="2">The sequence shown here is derived from an EMBL/GenBank/DDBJ whole genome shotgun (WGS) entry which is preliminary data.</text>
</comment>
<feature type="domain" description="AAA+ ATPase" evidence="1">
    <location>
        <begin position="190"/>
        <end position="443"/>
    </location>
</feature>
<evidence type="ECO:0000313" key="3">
    <source>
        <dbReference type="Proteomes" id="UP000282060"/>
    </source>
</evidence>
<sequence>MAITFELYTGKANGVPSPSQKPNTAYLKASDWDDFSYKTIFALVVFDSNGESHNIGSVKIGRIKQDKGWSADLLSKRFKQLENGFFSLGQSEEYYSAVQSLEPDLRNNILKSLNDIVNNEKIISTAMSEDVFKSSLLRDISLTSISGQFKRILQGGDVQTEFHFKYKIRQGARTAGLELEFHVDPESNPPSNVHVLIGRNGVGKTHLLNNMVKALVADDESLKKAGSFSIPLDEDGLPYNLEETEPLFAGVVSVAFSAFDPFEPYPEKKDKSQGIRYSYIGLKRATNRGGEKGTPMSRDMLTNEFVKSMLASITMGKLDRWLRAIKSLESDSLFRDLSLSKEFVEYEGAELEAFARKTFNRMSSGHAIVLLTITKLVEKVEEKTLVLLDEPEAHLHPPLLSAFIRALSELLSHRNGVAIVATHSPVILQEVPRNCVYKMNRSGLKATPERPQIETFGENVGVLTREIFGLEVTDSGYHKLLEKELEQSRSYKKIIKRFDGQLGSEAKGILRSLILVMENEANE</sequence>
<organism evidence="2 3">
    <name type="scientific">Shewanella atlantica</name>
    <dbReference type="NCBI Taxonomy" id="271099"/>
    <lineage>
        <taxon>Bacteria</taxon>
        <taxon>Pseudomonadati</taxon>
        <taxon>Pseudomonadota</taxon>
        <taxon>Gammaproteobacteria</taxon>
        <taxon>Alteromonadales</taxon>
        <taxon>Shewanellaceae</taxon>
        <taxon>Shewanella</taxon>
    </lineage>
</organism>
<dbReference type="InterPro" id="IPR003959">
    <property type="entry name" value="ATPase_AAA_core"/>
</dbReference>
<name>A0A3S0I468_9GAMM</name>
<proteinExistence type="predicted"/>
<keyword evidence="3" id="KW-1185">Reference proteome</keyword>
<dbReference type="Gene3D" id="3.40.50.300">
    <property type="entry name" value="P-loop containing nucleotide triphosphate hydrolases"/>
    <property type="match status" value="1"/>
</dbReference>
<keyword evidence="2" id="KW-0547">Nucleotide-binding</keyword>
<dbReference type="SMART" id="SM00382">
    <property type="entry name" value="AAA"/>
    <property type="match status" value="1"/>
</dbReference>
<dbReference type="GO" id="GO:0016887">
    <property type="term" value="F:ATP hydrolysis activity"/>
    <property type="evidence" value="ECO:0007669"/>
    <property type="project" value="InterPro"/>
</dbReference>
<keyword evidence="2" id="KW-0067">ATP-binding</keyword>
<dbReference type="Pfam" id="PF13304">
    <property type="entry name" value="AAA_21"/>
    <property type="match status" value="1"/>
</dbReference>
<protein>
    <submittedName>
        <fullName evidence="2">ATP-binding protein</fullName>
    </submittedName>
</protein>
<dbReference type="GO" id="GO:0005524">
    <property type="term" value="F:ATP binding"/>
    <property type="evidence" value="ECO:0007669"/>
    <property type="project" value="UniProtKB-KW"/>
</dbReference>
<reference evidence="2 3" key="1">
    <citation type="submission" date="2018-12" db="EMBL/GenBank/DDBJ databases">
        <authorList>
            <person name="Yu L."/>
        </authorList>
    </citation>
    <scope>NUCLEOTIDE SEQUENCE [LARGE SCALE GENOMIC DNA]</scope>
    <source>
        <strain evidence="2 3">HAW-EB5</strain>
    </source>
</reference>
<dbReference type="InterPro" id="IPR003593">
    <property type="entry name" value="AAA+_ATPase"/>
</dbReference>
<dbReference type="InterPro" id="IPR027417">
    <property type="entry name" value="P-loop_NTPase"/>
</dbReference>
<dbReference type="SUPFAM" id="SSF52540">
    <property type="entry name" value="P-loop containing nucleoside triphosphate hydrolases"/>
    <property type="match status" value="1"/>
</dbReference>
<gene>
    <name evidence="2" type="ORF">EKG39_21160</name>
</gene>
<accession>A0A3S0I468</accession>
<dbReference type="Proteomes" id="UP000282060">
    <property type="component" value="Unassembled WGS sequence"/>
</dbReference>
<dbReference type="InterPro" id="IPR051396">
    <property type="entry name" value="Bact_Antivir_Def_Nuclease"/>
</dbReference>
<dbReference type="AlphaFoldDB" id="A0A3S0I468"/>
<dbReference type="EMBL" id="RXNV01000018">
    <property type="protein sequence ID" value="RTR27023.1"/>
    <property type="molecule type" value="Genomic_DNA"/>
</dbReference>